<reference evidence="3" key="1">
    <citation type="submission" date="2021-01" db="EMBL/GenBank/DDBJ databases">
        <authorList>
            <person name="Corre E."/>
            <person name="Pelletier E."/>
            <person name="Niang G."/>
            <person name="Scheremetjew M."/>
            <person name="Finn R."/>
            <person name="Kale V."/>
            <person name="Holt S."/>
            <person name="Cochrane G."/>
            <person name="Meng A."/>
            <person name="Brown T."/>
            <person name="Cohen L."/>
        </authorList>
    </citation>
    <scope>NUCLEOTIDE SEQUENCE</scope>
    <source>
        <strain evidence="3">UNC1205</strain>
    </source>
</reference>
<dbReference type="PANTHER" id="PTHR12705:SF0">
    <property type="entry name" value="ORIGIN RECOGNITION COMPLEX SUBUNIT 5"/>
    <property type="match status" value="1"/>
</dbReference>
<evidence type="ECO:0000256" key="1">
    <source>
        <dbReference type="SAM" id="MobiDB-lite"/>
    </source>
</evidence>
<accession>A0A7S0Y7T5</accession>
<evidence type="ECO:0000259" key="2">
    <source>
        <dbReference type="Pfam" id="PF14630"/>
    </source>
</evidence>
<organism evidence="3">
    <name type="scientific">Pseudo-nitzschia delicatissima</name>
    <dbReference type="NCBI Taxonomy" id="44447"/>
    <lineage>
        <taxon>Eukaryota</taxon>
        <taxon>Sar</taxon>
        <taxon>Stramenopiles</taxon>
        <taxon>Ochrophyta</taxon>
        <taxon>Bacillariophyta</taxon>
        <taxon>Bacillariophyceae</taxon>
        <taxon>Bacillariophycidae</taxon>
        <taxon>Bacillariales</taxon>
        <taxon>Bacillariaceae</taxon>
        <taxon>Pseudo-nitzschia</taxon>
    </lineage>
</organism>
<dbReference type="InterPro" id="IPR047088">
    <property type="entry name" value="ORC5_C"/>
</dbReference>
<dbReference type="AlphaFoldDB" id="A0A7S0Y7T5"/>
<name>A0A7S0Y7T5_9STRA</name>
<feature type="domain" description="Origin recognition complex subunit 5 C-terminal" evidence="2">
    <location>
        <begin position="55"/>
        <end position="232"/>
    </location>
</feature>
<feature type="region of interest" description="Disordered" evidence="1">
    <location>
        <begin position="108"/>
        <end position="130"/>
    </location>
</feature>
<dbReference type="EMBL" id="HBFL01002068">
    <property type="protein sequence ID" value="CAD8761417.1"/>
    <property type="molecule type" value="Transcribed_RNA"/>
</dbReference>
<dbReference type="GO" id="GO:0005664">
    <property type="term" value="C:nuclear origin of replication recognition complex"/>
    <property type="evidence" value="ECO:0007669"/>
    <property type="project" value="TreeGrafter"/>
</dbReference>
<gene>
    <name evidence="3" type="ORF">PDEL1432_LOCUS1457</name>
</gene>
<evidence type="ECO:0000313" key="3">
    <source>
        <dbReference type="EMBL" id="CAD8761417.1"/>
    </source>
</evidence>
<protein>
    <recommendedName>
        <fullName evidence="2">Origin recognition complex subunit 5 C-terminal domain-containing protein</fullName>
    </recommendedName>
</protein>
<dbReference type="PANTHER" id="PTHR12705">
    <property type="entry name" value="ORIGIN RECOGNITION COMPLEX SUBUNIT 5"/>
    <property type="match status" value="1"/>
</dbReference>
<dbReference type="InterPro" id="IPR020796">
    <property type="entry name" value="ORC5"/>
</dbReference>
<dbReference type="GO" id="GO:0006270">
    <property type="term" value="P:DNA replication initiation"/>
    <property type="evidence" value="ECO:0007669"/>
    <property type="project" value="TreeGrafter"/>
</dbReference>
<sequence>MVSSLASGNDTLTLLTLDEDGSLPIILSPTIDSGDSGGTIVRDTGLGVTVSISQPYLRSCLLLAAFVCQHNKADRDRKLFSIHGNGRRKKSRAKEDLYGGNDEDLAFGSTNATMHSRGRNAKPGQQPKQVDQLRSLKLRPIPLERVFSIFVTLVRLNPSQIEDDNDDESIIDDLGSSRLYTDLSHLIDLGYLHLVKGNQLLPNAPSRVLCTLTREEALEISKRIGIPLERYLL</sequence>
<dbReference type="GO" id="GO:0003688">
    <property type="term" value="F:DNA replication origin binding"/>
    <property type="evidence" value="ECO:0007669"/>
    <property type="project" value="TreeGrafter"/>
</dbReference>
<dbReference type="Pfam" id="PF14630">
    <property type="entry name" value="ORC5_C"/>
    <property type="match status" value="1"/>
</dbReference>
<proteinExistence type="predicted"/>